<proteinExistence type="inferred from homology"/>
<evidence type="ECO:0000256" key="4">
    <source>
        <dbReference type="PROSITE-ProRule" id="PRU00284"/>
    </source>
</evidence>
<dbReference type="GO" id="GO:0006935">
    <property type="term" value="P:chemotaxis"/>
    <property type="evidence" value="ECO:0007669"/>
    <property type="project" value="InterPro"/>
</dbReference>
<evidence type="ECO:0000313" key="9">
    <source>
        <dbReference type="Proteomes" id="UP000608513"/>
    </source>
</evidence>
<keyword evidence="2" id="KW-0488">Methylation</keyword>
<comment type="caution">
    <text evidence="8">The sequence shown here is derived from an EMBL/GenBank/DDBJ whole genome shotgun (WGS) entry which is preliminary data.</text>
</comment>
<feature type="domain" description="Methyl-accepting transducer" evidence="6">
    <location>
        <begin position="296"/>
        <end position="525"/>
    </location>
</feature>
<dbReference type="AlphaFoldDB" id="A0A923MPE0"/>
<feature type="transmembrane region" description="Helical" evidence="5">
    <location>
        <begin position="46"/>
        <end position="66"/>
    </location>
</feature>
<dbReference type="CDD" id="cd11386">
    <property type="entry name" value="MCP_signal"/>
    <property type="match status" value="1"/>
</dbReference>
<comment type="similarity">
    <text evidence="3">Belongs to the methyl-accepting chemotaxis (MCP) protein family.</text>
</comment>
<dbReference type="RefSeq" id="WP_187075149.1">
    <property type="nucleotide sequence ID" value="NZ_JACORT010000001.1"/>
</dbReference>
<accession>A0A923MPE0</accession>
<dbReference type="CDD" id="cd06225">
    <property type="entry name" value="HAMP"/>
    <property type="match status" value="1"/>
</dbReference>
<organism evidence="8 9">
    <name type="scientific">Ramlibacter cellulosilyticus</name>
    <dbReference type="NCBI Taxonomy" id="2764187"/>
    <lineage>
        <taxon>Bacteria</taxon>
        <taxon>Pseudomonadati</taxon>
        <taxon>Pseudomonadota</taxon>
        <taxon>Betaproteobacteria</taxon>
        <taxon>Burkholderiales</taxon>
        <taxon>Comamonadaceae</taxon>
        <taxon>Ramlibacter</taxon>
    </lineage>
</organism>
<dbReference type="PRINTS" id="PR00260">
    <property type="entry name" value="CHEMTRNSDUCR"/>
</dbReference>
<evidence type="ECO:0000256" key="5">
    <source>
        <dbReference type="SAM" id="Phobius"/>
    </source>
</evidence>
<dbReference type="Pfam" id="PF00672">
    <property type="entry name" value="HAMP"/>
    <property type="match status" value="1"/>
</dbReference>
<dbReference type="PROSITE" id="PS50885">
    <property type="entry name" value="HAMP"/>
    <property type="match status" value="1"/>
</dbReference>
<dbReference type="GO" id="GO:0007165">
    <property type="term" value="P:signal transduction"/>
    <property type="evidence" value="ECO:0007669"/>
    <property type="project" value="UniProtKB-KW"/>
</dbReference>
<sequence>MGAAVSELSLPVPRVAAGGVAPIPVARVANANARSLFRRATIQTRLTVAFTAIGLMSLFVTGVAIFQLHGLERQAFQDVRTARAAGELHAAAAANAARATALAFATDPAVPQQLLPAFRATEQLLDELHRELASRVAAGEGQSLLRQADEGRQAFRKAWEAALASRAREERMPTAAATALPPAADAYVGAAAAVLAFHAGEGAGAAALQGRAQRATWELLGLTGALWVLTLPFVVVLIIHILRPLYGAVRIARQVADGNLTVKVRTGGRDEMARLMLALDDMTENLRRIVGEVVRSAGAVADAGEQVRAGQGDLAQRTEAQASTLEETASSLEELTATVTQNADTARTASQLALDAADIARKGGDVVSAVVRSMDGISGSSRRIADIIGVIDGIAFQTNILALNAAVEAARAGEQGRGFAVVAAEVRNLAQRSAAAAREIKGLIQASAGEVENGAKLVDAAGNTMQEIVASVKKVSDLIAEIAAASEEQRTGIEQVNTAIAQMDEAVQQNAALVDHTGQSTEALHRHSGALLASVAQFRLAGEAEPARISVSP</sequence>
<dbReference type="SUPFAM" id="SSF58104">
    <property type="entry name" value="Methyl-accepting chemotaxis protein (MCP) signaling domain"/>
    <property type="match status" value="1"/>
</dbReference>
<dbReference type="EMBL" id="JACORT010000001">
    <property type="protein sequence ID" value="MBC5782451.1"/>
    <property type="molecule type" value="Genomic_DNA"/>
</dbReference>
<dbReference type="Proteomes" id="UP000608513">
    <property type="component" value="Unassembled WGS sequence"/>
</dbReference>
<dbReference type="GO" id="GO:0005886">
    <property type="term" value="C:plasma membrane"/>
    <property type="evidence" value="ECO:0007669"/>
    <property type="project" value="TreeGrafter"/>
</dbReference>
<comment type="subcellular location">
    <subcellularLocation>
        <location evidence="1">Membrane</location>
    </subcellularLocation>
</comment>
<dbReference type="InterPro" id="IPR051310">
    <property type="entry name" value="MCP_chemotaxis"/>
</dbReference>
<dbReference type="PROSITE" id="PS50111">
    <property type="entry name" value="CHEMOTAXIS_TRANSDUC_2"/>
    <property type="match status" value="1"/>
</dbReference>
<keyword evidence="5" id="KW-1133">Transmembrane helix</keyword>
<evidence type="ECO:0000259" key="6">
    <source>
        <dbReference type="PROSITE" id="PS50111"/>
    </source>
</evidence>
<keyword evidence="9" id="KW-1185">Reference proteome</keyword>
<keyword evidence="5" id="KW-0472">Membrane</keyword>
<keyword evidence="5" id="KW-0812">Transmembrane</keyword>
<feature type="transmembrane region" description="Helical" evidence="5">
    <location>
        <begin position="219"/>
        <end position="242"/>
    </location>
</feature>
<feature type="domain" description="HAMP" evidence="7">
    <location>
        <begin position="239"/>
        <end position="291"/>
    </location>
</feature>
<dbReference type="PANTHER" id="PTHR43531">
    <property type="entry name" value="PROTEIN ICFG"/>
    <property type="match status" value="1"/>
</dbReference>
<evidence type="ECO:0000256" key="2">
    <source>
        <dbReference type="ARBA" id="ARBA00022481"/>
    </source>
</evidence>
<dbReference type="GO" id="GO:0004888">
    <property type="term" value="F:transmembrane signaling receptor activity"/>
    <property type="evidence" value="ECO:0007669"/>
    <property type="project" value="InterPro"/>
</dbReference>
<name>A0A923MPE0_9BURK</name>
<protein>
    <submittedName>
        <fullName evidence="8">HAMP domain-containing protein</fullName>
    </submittedName>
</protein>
<dbReference type="InterPro" id="IPR003660">
    <property type="entry name" value="HAMP_dom"/>
</dbReference>
<evidence type="ECO:0000259" key="7">
    <source>
        <dbReference type="PROSITE" id="PS50885"/>
    </source>
</evidence>
<dbReference type="SMART" id="SM00283">
    <property type="entry name" value="MA"/>
    <property type="match status" value="1"/>
</dbReference>
<dbReference type="InterPro" id="IPR004089">
    <property type="entry name" value="MCPsignal_dom"/>
</dbReference>
<evidence type="ECO:0000313" key="8">
    <source>
        <dbReference type="EMBL" id="MBC5782451.1"/>
    </source>
</evidence>
<keyword evidence="4" id="KW-0807">Transducer</keyword>
<dbReference type="Gene3D" id="1.10.287.950">
    <property type="entry name" value="Methyl-accepting chemotaxis protein"/>
    <property type="match status" value="1"/>
</dbReference>
<dbReference type="PANTHER" id="PTHR43531:SF14">
    <property type="entry name" value="METHYL-ACCEPTING CHEMOTAXIS PROTEIN I-RELATED"/>
    <property type="match status" value="1"/>
</dbReference>
<gene>
    <name evidence="8" type="ORF">H8N03_05815</name>
</gene>
<dbReference type="Pfam" id="PF00015">
    <property type="entry name" value="MCPsignal"/>
    <property type="match status" value="1"/>
</dbReference>
<evidence type="ECO:0000256" key="3">
    <source>
        <dbReference type="ARBA" id="ARBA00029447"/>
    </source>
</evidence>
<dbReference type="FunFam" id="1.10.287.950:FF:000001">
    <property type="entry name" value="Methyl-accepting chemotaxis sensory transducer"/>
    <property type="match status" value="1"/>
</dbReference>
<dbReference type="SMART" id="SM00304">
    <property type="entry name" value="HAMP"/>
    <property type="match status" value="1"/>
</dbReference>
<dbReference type="InterPro" id="IPR004090">
    <property type="entry name" value="Chemotax_Me-accpt_rcpt"/>
</dbReference>
<evidence type="ECO:0000256" key="1">
    <source>
        <dbReference type="ARBA" id="ARBA00004370"/>
    </source>
</evidence>
<reference evidence="8" key="1">
    <citation type="submission" date="2020-08" db="EMBL/GenBank/DDBJ databases">
        <title>Ramlibacter sp. USB13 16S ribosomal RNA gene genome sequencing and assembly.</title>
        <authorList>
            <person name="Kang M."/>
        </authorList>
    </citation>
    <scope>NUCLEOTIDE SEQUENCE</scope>
    <source>
        <strain evidence="8">USB13</strain>
    </source>
</reference>